<gene>
    <name evidence="1" type="ORF">H2201_000536</name>
</gene>
<accession>A0ABQ9P3S8</accession>
<reference evidence="1" key="1">
    <citation type="submission" date="2022-10" db="EMBL/GenBank/DDBJ databases">
        <title>Culturing micro-colonial fungi from biological soil crusts in the Mojave desert and describing Neophaeococcomyces mojavensis, and introducing the new genera and species Taxawa tesnikishii.</title>
        <authorList>
            <person name="Kurbessoian T."/>
            <person name="Stajich J.E."/>
        </authorList>
    </citation>
    <scope>NUCLEOTIDE SEQUENCE</scope>
    <source>
        <strain evidence="1">TK_1</strain>
    </source>
</reference>
<organism evidence="1 2">
    <name type="scientific">Coniosporium apollinis</name>
    <dbReference type="NCBI Taxonomy" id="61459"/>
    <lineage>
        <taxon>Eukaryota</taxon>
        <taxon>Fungi</taxon>
        <taxon>Dikarya</taxon>
        <taxon>Ascomycota</taxon>
        <taxon>Pezizomycotina</taxon>
        <taxon>Dothideomycetes</taxon>
        <taxon>Dothideomycetes incertae sedis</taxon>
        <taxon>Coniosporium</taxon>
    </lineage>
</organism>
<proteinExistence type="predicted"/>
<evidence type="ECO:0000313" key="2">
    <source>
        <dbReference type="Proteomes" id="UP001172684"/>
    </source>
</evidence>
<dbReference type="EMBL" id="JAPDRL010000003">
    <property type="protein sequence ID" value="KAJ9669185.1"/>
    <property type="molecule type" value="Genomic_DNA"/>
</dbReference>
<keyword evidence="2" id="KW-1185">Reference proteome</keyword>
<name>A0ABQ9P3S8_9PEZI</name>
<evidence type="ECO:0000313" key="1">
    <source>
        <dbReference type="EMBL" id="KAJ9669185.1"/>
    </source>
</evidence>
<comment type="caution">
    <text evidence="1">The sequence shown here is derived from an EMBL/GenBank/DDBJ whole genome shotgun (WGS) entry which is preliminary data.</text>
</comment>
<sequence>MGCVKLLKQPLLHASFAAKRYYWQGFQIYLRHESSTCGRVWPVGADDKFAGECFAITQMQFDTIKFRVKPSEIMLPSYIETFTQKDLDFFAVGTKGGRLNSISMDKSINIDASIATERPIHGYPSSKARLICVEDF</sequence>
<protein>
    <submittedName>
        <fullName evidence="1">Uncharacterized protein</fullName>
    </submittedName>
</protein>
<dbReference type="Proteomes" id="UP001172684">
    <property type="component" value="Unassembled WGS sequence"/>
</dbReference>